<accession>A0AAV7KSF0</accession>
<gene>
    <name evidence="2" type="ORF">NDU88_002539</name>
</gene>
<dbReference type="InterPro" id="IPR042566">
    <property type="entry name" value="L1_C"/>
</dbReference>
<name>A0AAV7KSF0_PLEWA</name>
<proteinExistence type="predicted"/>
<evidence type="ECO:0000313" key="2">
    <source>
        <dbReference type="EMBL" id="KAJ1082371.1"/>
    </source>
</evidence>
<dbReference type="AlphaFoldDB" id="A0AAV7KSF0"/>
<comment type="caution">
    <text evidence="2">The sequence shown here is derived from an EMBL/GenBank/DDBJ whole genome shotgun (WGS) entry which is preliminary data.</text>
</comment>
<dbReference type="Gene3D" id="3.30.250.20">
    <property type="entry name" value="L1 transposable element, C-terminal domain"/>
    <property type="match status" value="1"/>
</dbReference>
<protein>
    <submittedName>
        <fullName evidence="2">Uncharacterized protein</fullName>
    </submittedName>
</protein>
<evidence type="ECO:0000256" key="1">
    <source>
        <dbReference type="SAM" id="MobiDB-lite"/>
    </source>
</evidence>
<feature type="region of interest" description="Disordered" evidence="1">
    <location>
        <begin position="137"/>
        <end position="156"/>
    </location>
</feature>
<dbReference type="EMBL" id="JANPWB010000016">
    <property type="protein sequence ID" value="KAJ1082371.1"/>
    <property type="molecule type" value="Genomic_DNA"/>
</dbReference>
<evidence type="ECO:0000313" key="3">
    <source>
        <dbReference type="Proteomes" id="UP001066276"/>
    </source>
</evidence>
<dbReference type="Proteomes" id="UP001066276">
    <property type="component" value="Chromosome 12"/>
</dbReference>
<keyword evidence="3" id="KW-1185">Reference proteome</keyword>
<reference evidence="2" key="1">
    <citation type="journal article" date="2022" name="bioRxiv">
        <title>Sequencing and chromosome-scale assembly of the giantPleurodeles waltlgenome.</title>
        <authorList>
            <person name="Brown T."/>
            <person name="Elewa A."/>
            <person name="Iarovenko S."/>
            <person name="Subramanian E."/>
            <person name="Araus A.J."/>
            <person name="Petzold A."/>
            <person name="Susuki M."/>
            <person name="Suzuki K.-i.T."/>
            <person name="Hayashi T."/>
            <person name="Toyoda A."/>
            <person name="Oliveira C."/>
            <person name="Osipova E."/>
            <person name="Leigh N.D."/>
            <person name="Simon A."/>
            <person name="Yun M.H."/>
        </authorList>
    </citation>
    <scope>NUCLEOTIDE SEQUENCE</scope>
    <source>
        <strain evidence="2">20211129_DDA</strain>
        <tissue evidence="2">Liver</tissue>
    </source>
</reference>
<sequence>MNKQTIRMTADFSKETSEHRKTFLALHPLLHELEVKFGLFEPARMWITKNNVSKDFYDPKDLHLFLDSLQTHPMDTATPLQPHSLSMATATRSPQHPAPKRPERYATDFLPRGRDLERLSKNYDDRGQVLHAVAMHTQVADRDKSRSPLKPFTAPT</sequence>
<organism evidence="2 3">
    <name type="scientific">Pleurodeles waltl</name>
    <name type="common">Iberian ribbed newt</name>
    <dbReference type="NCBI Taxonomy" id="8319"/>
    <lineage>
        <taxon>Eukaryota</taxon>
        <taxon>Metazoa</taxon>
        <taxon>Chordata</taxon>
        <taxon>Craniata</taxon>
        <taxon>Vertebrata</taxon>
        <taxon>Euteleostomi</taxon>
        <taxon>Amphibia</taxon>
        <taxon>Batrachia</taxon>
        <taxon>Caudata</taxon>
        <taxon>Salamandroidea</taxon>
        <taxon>Salamandridae</taxon>
        <taxon>Pleurodelinae</taxon>
        <taxon>Pleurodeles</taxon>
    </lineage>
</organism>